<reference evidence="1 2" key="1">
    <citation type="journal article" date="2022" name="Hortic Res">
        <title>A haplotype resolved chromosomal level avocado genome allows analysis of novel avocado genes.</title>
        <authorList>
            <person name="Nath O."/>
            <person name="Fletcher S.J."/>
            <person name="Hayward A."/>
            <person name="Shaw L.M."/>
            <person name="Masouleh A.K."/>
            <person name="Furtado A."/>
            <person name="Henry R.J."/>
            <person name="Mitter N."/>
        </authorList>
    </citation>
    <scope>NUCLEOTIDE SEQUENCE [LARGE SCALE GENOMIC DNA]</scope>
    <source>
        <strain evidence="2">cv. Hass</strain>
    </source>
</reference>
<protein>
    <submittedName>
        <fullName evidence="1">Uncharacterized protein</fullName>
    </submittedName>
</protein>
<accession>A0ACC2L0S7</accession>
<dbReference type="Proteomes" id="UP001234297">
    <property type="component" value="Chromosome 6"/>
</dbReference>
<organism evidence="1 2">
    <name type="scientific">Persea americana</name>
    <name type="common">Avocado</name>
    <dbReference type="NCBI Taxonomy" id="3435"/>
    <lineage>
        <taxon>Eukaryota</taxon>
        <taxon>Viridiplantae</taxon>
        <taxon>Streptophyta</taxon>
        <taxon>Embryophyta</taxon>
        <taxon>Tracheophyta</taxon>
        <taxon>Spermatophyta</taxon>
        <taxon>Magnoliopsida</taxon>
        <taxon>Magnoliidae</taxon>
        <taxon>Laurales</taxon>
        <taxon>Lauraceae</taxon>
        <taxon>Persea</taxon>
    </lineage>
</organism>
<evidence type="ECO:0000313" key="2">
    <source>
        <dbReference type="Proteomes" id="UP001234297"/>
    </source>
</evidence>
<proteinExistence type="predicted"/>
<evidence type="ECO:0000313" key="1">
    <source>
        <dbReference type="EMBL" id="KAJ8627087.1"/>
    </source>
</evidence>
<keyword evidence="2" id="KW-1185">Reference proteome</keyword>
<gene>
    <name evidence="1" type="ORF">MRB53_020394</name>
</gene>
<sequence>MSEAGSPFVMFFGQVCLIFLWYLQVYPRFSFATKNALDLFAKNPIWVSSSFLLFSMPLSRAIRRDVRNNKIDETFERLVLLLEEDKKEEERRAEERKEEARKEEERKRGPTMQECIDILKQMPNIQATSELYFFGTRAFKDLDNRDIFMSFESNDARLYWLNMIVKHGP</sequence>
<comment type="caution">
    <text evidence="1">The sequence shown here is derived from an EMBL/GenBank/DDBJ whole genome shotgun (WGS) entry which is preliminary data.</text>
</comment>
<name>A0ACC2L0S7_PERAE</name>
<dbReference type="EMBL" id="CM056814">
    <property type="protein sequence ID" value="KAJ8627087.1"/>
    <property type="molecule type" value="Genomic_DNA"/>
</dbReference>